<dbReference type="GO" id="GO:0006208">
    <property type="term" value="P:pyrimidine nucleobase catabolic process"/>
    <property type="evidence" value="ECO:0007669"/>
    <property type="project" value="TreeGrafter"/>
</dbReference>
<dbReference type="EMBL" id="SNXY01000006">
    <property type="protein sequence ID" value="TDP87587.1"/>
    <property type="molecule type" value="Genomic_DNA"/>
</dbReference>
<evidence type="ECO:0000313" key="4">
    <source>
        <dbReference type="Proteomes" id="UP000294547"/>
    </source>
</evidence>
<reference evidence="3 4" key="1">
    <citation type="submission" date="2019-03" db="EMBL/GenBank/DDBJ databases">
        <title>Genomic Encyclopedia of Type Strains, Phase IV (KMG-IV): sequencing the most valuable type-strain genomes for metagenomic binning, comparative biology and taxonomic classification.</title>
        <authorList>
            <person name="Goeker M."/>
        </authorList>
    </citation>
    <scope>NUCLEOTIDE SEQUENCE [LARGE SCALE GENOMIC DNA]</scope>
    <source>
        <strain evidence="3 4">DSM 102969</strain>
    </source>
</reference>
<proteinExistence type="predicted"/>
<dbReference type="PANTHER" id="PTHR30466">
    <property type="entry name" value="FLAVIN REDUCTASE"/>
    <property type="match status" value="1"/>
</dbReference>
<dbReference type="SMART" id="SM00903">
    <property type="entry name" value="Flavin_Reduct"/>
    <property type="match status" value="1"/>
</dbReference>
<dbReference type="SUPFAM" id="SSF50475">
    <property type="entry name" value="FMN-binding split barrel"/>
    <property type="match status" value="1"/>
</dbReference>
<keyword evidence="4" id="KW-1185">Reference proteome</keyword>
<dbReference type="GO" id="GO:0042602">
    <property type="term" value="F:riboflavin reductase (NADPH) activity"/>
    <property type="evidence" value="ECO:0007669"/>
    <property type="project" value="TreeGrafter"/>
</dbReference>
<gene>
    <name evidence="3" type="ORF">EDD54_1486</name>
</gene>
<accession>A0A4R6RNE7</accession>
<sequence>MTAMRWIRPEDIVAATDAAGLPPVGGQAFRDCIARVPSGVNIVTTAGVAGTSGFTATAVASVSDDPPMVLVCLNRRSSQNETLKANGRFAVNLLPAGAQPLADAFAGRTGLSGEARFSHGTWTTLATGAPVLVGSVTSLDCVLAALEEVGTHTVFFGTVVGCSLTPVSTAGGPEILVYHDRHYAEV</sequence>
<dbReference type="RefSeq" id="WP_245515663.1">
    <property type="nucleotide sequence ID" value="NZ_BSPM01000008.1"/>
</dbReference>
<dbReference type="InterPro" id="IPR002563">
    <property type="entry name" value="Flavin_Rdtase-like_dom"/>
</dbReference>
<dbReference type="InterPro" id="IPR050268">
    <property type="entry name" value="NADH-dep_flavin_reductase"/>
</dbReference>
<evidence type="ECO:0000313" key="3">
    <source>
        <dbReference type="EMBL" id="TDP87587.1"/>
    </source>
</evidence>
<name>A0A4R6RNE7_9HYPH</name>
<keyword evidence="1" id="KW-0560">Oxidoreductase</keyword>
<dbReference type="GO" id="GO:0010181">
    <property type="term" value="F:FMN binding"/>
    <property type="evidence" value="ECO:0007669"/>
    <property type="project" value="InterPro"/>
</dbReference>
<organism evidence="3 4">
    <name type="scientific">Oharaeibacter diazotrophicus</name>
    <dbReference type="NCBI Taxonomy" id="1920512"/>
    <lineage>
        <taxon>Bacteria</taxon>
        <taxon>Pseudomonadati</taxon>
        <taxon>Pseudomonadota</taxon>
        <taxon>Alphaproteobacteria</taxon>
        <taxon>Hyphomicrobiales</taxon>
        <taxon>Pleomorphomonadaceae</taxon>
        <taxon>Oharaeibacter</taxon>
    </lineage>
</organism>
<dbReference type="Pfam" id="PF01613">
    <property type="entry name" value="Flavin_Reduct"/>
    <property type="match status" value="1"/>
</dbReference>
<dbReference type="Proteomes" id="UP000294547">
    <property type="component" value="Unassembled WGS sequence"/>
</dbReference>
<dbReference type="Gene3D" id="2.30.110.10">
    <property type="entry name" value="Electron Transport, Fmn-binding Protein, Chain A"/>
    <property type="match status" value="1"/>
</dbReference>
<evidence type="ECO:0000256" key="1">
    <source>
        <dbReference type="ARBA" id="ARBA00023002"/>
    </source>
</evidence>
<comment type="caution">
    <text evidence="3">The sequence shown here is derived from an EMBL/GenBank/DDBJ whole genome shotgun (WGS) entry which is preliminary data.</text>
</comment>
<dbReference type="InterPro" id="IPR012349">
    <property type="entry name" value="Split_barrel_FMN-bd"/>
</dbReference>
<protein>
    <submittedName>
        <fullName evidence="3">Flavin reductase</fullName>
    </submittedName>
</protein>
<dbReference type="AlphaFoldDB" id="A0A4R6RNE7"/>
<feature type="domain" description="Flavin reductase like" evidence="2">
    <location>
        <begin position="33"/>
        <end position="185"/>
    </location>
</feature>
<dbReference type="PANTHER" id="PTHR30466:SF1">
    <property type="entry name" value="FMN REDUCTASE (NADH) RUTF"/>
    <property type="match status" value="1"/>
</dbReference>
<evidence type="ECO:0000259" key="2">
    <source>
        <dbReference type="SMART" id="SM00903"/>
    </source>
</evidence>